<dbReference type="RefSeq" id="WP_400878923.1">
    <property type="nucleotide sequence ID" value="NZ_JBIWXY010000001.1"/>
</dbReference>
<gene>
    <name evidence="1" type="ORF">ACIKP9_02620</name>
</gene>
<dbReference type="Proteomes" id="UP001617669">
    <property type="component" value="Unassembled WGS sequence"/>
</dbReference>
<keyword evidence="2" id="KW-1185">Reference proteome</keyword>
<name>A0ABW8GII6_9PROT</name>
<organism evidence="1 2">
    <name type="scientific">Methylobacillus methanolivorans</name>
    <dbReference type="NCBI Taxonomy" id="1848927"/>
    <lineage>
        <taxon>Bacteria</taxon>
        <taxon>Pseudomonadati</taxon>
        <taxon>Pseudomonadota</taxon>
        <taxon>Betaproteobacteria</taxon>
        <taxon>Nitrosomonadales</taxon>
        <taxon>Methylophilaceae</taxon>
        <taxon>Methylobacillus</taxon>
    </lineage>
</organism>
<reference evidence="1 2" key="1">
    <citation type="submission" date="2024-11" db="EMBL/GenBank/DDBJ databases">
        <authorList>
            <person name="Kaparullina E.N."/>
            <person name="Delegan Y.A."/>
            <person name="Doronina N.V."/>
        </authorList>
    </citation>
    <scope>NUCLEOTIDE SEQUENCE [LARGE SCALE GENOMIC DNA]</scope>
    <source>
        <strain evidence="1 2">7sh_L</strain>
    </source>
</reference>
<sequence>MLLLERIPEGRSYVRIACSKSATMRLMLETVQRGSRYWTSGIVALEKAEALANKFAALYGTDMPQHTRTRRKAKGLANATLIMYPQDNQHITHLLWWLLVTPGEGLVNTREQLQDARNKRQRLQWEDQYVLLHKQHSQNTGGGRHWTWECTQARYDSLLTGMLALSRGSGNTRSERTDDLALLIQQIWKMPGFHGVRMQQMALIRAGRETWNRTHQAPYGGWPQAAPAYLDKRLPVYHRPTVLRLDQLGKSGIRKVNRRSV</sequence>
<evidence type="ECO:0000313" key="1">
    <source>
        <dbReference type="EMBL" id="MFJ5445114.1"/>
    </source>
</evidence>
<protein>
    <submittedName>
        <fullName evidence="1">Uncharacterized protein</fullName>
    </submittedName>
</protein>
<accession>A0ABW8GII6</accession>
<proteinExistence type="predicted"/>
<comment type="caution">
    <text evidence="1">The sequence shown here is derived from an EMBL/GenBank/DDBJ whole genome shotgun (WGS) entry which is preliminary data.</text>
</comment>
<evidence type="ECO:0000313" key="2">
    <source>
        <dbReference type="Proteomes" id="UP001617669"/>
    </source>
</evidence>
<dbReference type="EMBL" id="JBIWXY010000001">
    <property type="protein sequence ID" value="MFJ5445114.1"/>
    <property type="molecule type" value="Genomic_DNA"/>
</dbReference>